<evidence type="ECO:0000256" key="5">
    <source>
        <dbReference type="ARBA" id="ARBA00022723"/>
    </source>
</evidence>
<evidence type="ECO:0000256" key="11">
    <source>
        <dbReference type="RuleBase" id="RU364098"/>
    </source>
</evidence>
<evidence type="ECO:0000313" key="14">
    <source>
        <dbReference type="EMBL" id="PAP75668.1"/>
    </source>
</evidence>
<evidence type="ECO:0000313" key="15">
    <source>
        <dbReference type="Proteomes" id="UP000216339"/>
    </source>
</evidence>
<dbReference type="PANTHER" id="PTHR42859:SF2">
    <property type="entry name" value="FERREDOXIN"/>
    <property type="match status" value="1"/>
</dbReference>
<dbReference type="OrthoDB" id="9803397at2"/>
<comment type="cofactor">
    <cofactor evidence="1 11">
        <name>[3Fe-4S] cluster</name>
        <dbReference type="ChEBI" id="CHEBI:21137"/>
    </cofactor>
</comment>
<dbReference type="SUPFAM" id="SSF54862">
    <property type="entry name" value="4Fe-4S ferredoxins"/>
    <property type="match status" value="1"/>
</dbReference>
<dbReference type="InterPro" id="IPR017900">
    <property type="entry name" value="4Fe4S_Fe_S_CS"/>
</dbReference>
<evidence type="ECO:0000256" key="1">
    <source>
        <dbReference type="ARBA" id="ARBA00001927"/>
    </source>
</evidence>
<dbReference type="Gene3D" id="3.30.70.20">
    <property type="match status" value="1"/>
</dbReference>
<dbReference type="Pfam" id="PF11953">
    <property type="entry name" value="DUF3470"/>
    <property type="match status" value="1"/>
</dbReference>
<evidence type="ECO:0000256" key="10">
    <source>
        <dbReference type="ARBA" id="ARBA00023291"/>
    </source>
</evidence>
<keyword evidence="9 11" id="KW-0411">Iron-sulfur</keyword>
<feature type="region of interest" description="Disordered" evidence="12">
    <location>
        <begin position="93"/>
        <end position="120"/>
    </location>
</feature>
<dbReference type="InterPro" id="IPR054829">
    <property type="entry name" value="FdxA"/>
</dbReference>
<keyword evidence="4 11" id="KW-0004">4Fe-4S</keyword>
<feature type="domain" description="4Fe-4S ferredoxin-type" evidence="13">
    <location>
        <begin position="1"/>
        <end position="30"/>
    </location>
</feature>
<keyword evidence="10 11" id="KW-0003">3Fe-4S</keyword>
<keyword evidence="8 11" id="KW-0408">Iron</keyword>
<comment type="function">
    <text evidence="11">Ferredoxins are iron-sulfur proteins that transfer electrons in a wide variety of metabolic reactions.</text>
</comment>
<evidence type="ECO:0000256" key="7">
    <source>
        <dbReference type="ARBA" id="ARBA00022982"/>
    </source>
</evidence>
<evidence type="ECO:0000256" key="4">
    <source>
        <dbReference type="ARBA" id="ARBA00022485"/>
    </source>
</evidence>
<feature type="domain" description="4Fe-4S ferredoxin-type" evidence="13">
    <location>
        <begin position="31"/>
        <end position="60"/>
    </location>
</feature>
<dbReference type="GO" id="GO:0051538">
    <property type="term" value="F:3 iron, 4 sulfur cluster binding"/>
    <property type="evidence" value="ECO:0007669"/>
    <property type="project" value="UniProtKB-KW"/>
</dbReference>
<gene>
    <name evidence="14" type="ORF">BSZ37_04070</name>
</gene>
<dbReference type="NCBIfam" id="NF045490">
    <property type="entry name" value="FdxA_Protbact"/>
    <property type="match status" value="1"/>
</dbReference>
<dbReference type="PANTHER" id="PTHR42859">
    <property type="entry name" value="OXIDOREDUCTASE"/>
    <property type="match status" value="1"/>
</dbReference>
<comment type="caution">
    <text evidence="14">The sequence shown here is derived from an EMBL/GenBank/DDBJ whole genome shotgun (WGS) entry which is preliminary data.</text>
</comment>
<dbReference type="Proteomes" id="UP000216339">
    <property type="component" value="Unassembled WGS sequence"/>
</dbReference>
<evidence type="ECO:0000259" key="13">
    <source>
        <dbReference type="PROSITE" id="PS51379"/>
    </source>
</evidence>
<keyword evidence="6 11" id="KW-0677">Repeat</keyword>
<keyword evidence="5 11" id="KW-0479">Metal-binding</keyword>
<dbReference type="AlphaFoldDB" id="A0A271IXJ9"/>
<organism evidence="14 15">
    <name type="scientific">Rubrivirga marina</name>
    <dbReference type="NCBI Taxonomy" id="1196024"/>
    <lineage>
        <taxon>Bacteria</taxon>
        <taxon>Pseudomonadati</taxon>
        <taxon>Rhodothermota</taxon>
        <taxon>Rhodothermia</taxon>
        <taxon>Rhodothermales</taxon>
        <taxon>Rubricoccaceae</taxon>
        <taxon>Rubrivirga</taxon>
    </lineage>
</organism>
<dbReference type="GO" id="GO:0046872">
    <property type="term" value="F:metal ion binding"/>
    <property type="evidence" value="ECO:0007669"/>
    <property type="project" value="UniProtKB-KW"/>
</dbReference>
<dbReference type="InterPro" id="IPR000813">
    <property type="entry name" value="7Fe_ferredoxin"/>
</dbReference>
<sequence length="120" mass="13598">MPYVVAQPCINCKHTDCVEVCPVDCFYEGPNFLAIHPDECIDCNACVPACPVEAIYADDELPEEWAHYTEWNAYLANQWQALGYNITEKKPELPDAETWASPPESETKNEEDILTWEGAE</sequence>
<dbReference type="InterPro" id="IPR022569">
    <property type="entry name" value="Fd_C"/>
</dbReference>
<dbReference type="PROSITE" id="PS51379">
    <property type="entry name" value="4FE4S_FER_2"/>
    <property type="match status" value="2"/>
</dbReference>
<dbReference type="Pfam" id="PF00037">
    <property type="entry name" value="Fer4"/>
    <property type="match status" value="1"/>
</dbReference>
<proteinExistence type="predicted"/>
<evidence type="ECO:0000256" key="3">
    <source>
        <dbReference type="ARBA" id="ARBA00022448"/>
    </source>
</evidence>
<keyword evidence="3 11" id="KW-0813">Transport</keyword>
<keyword evidence="7 11" id="KW-0249">Electron transport</keyword>
<dbReference type="EMBL" id="MQWD01000001">
    <property type="protein sequence ID" value="PAP75668.1"/>
    <property type="molecule type" value="Genomic_DNA"/>
</dbReference>
<evidence type="ECO:0000256" key="12">
    <source>
        <dbReference type="SAM" id="MobiDB-lite"/>
    </source>
</evidence>
<keyword evidence="15" id="KW-1185">Reference proteome</keyword>
<dbReference type="InterPro" id="IPR050294">
    <property type="entry name" value="RnfB_subfamily"/>
</dbReference>
<dbReference type="RefSeq" id="WP_095509311.1">
    <property type="nucleotide sequence ID" value="NZ_MQWD01000001.1"/>
</dbReference>
<evidence type="ECO:0000256" key="8">
    <source>
        <dbReference type="ARBA" id="ARBA00023004"/>
    </source>
</evidence>
<evidence type="ECO:0000256" key="9">
    <source>
        <dbReference type="ARBA" id="ARBA00023014"/>
    </source>
</evidence>
<comment type="cofactor">
    <cofactor evidence="2 11">
        <name>[4Fe-4S] cluster</name>
        <dbReference type="ChEBI" id="CHEBI:49883"/>
    </cofactor>
</comment>
<protein>
    <recommendedName>
        <fullName evidence="11">Ferredoxin</fullName>
    </recommendedName>
</protein>
<dbReference type="InterPro" id="IPR017896">
    <property type="entry name" value="4Fe4S_Fe-S-bd"/>
</dbReference>
<dbReference type="GO" id="GO:0009055">
    <property type="term" value="F:electron transfer activity"/>
    <property type="evidence" value="ECO:0007669"/>
    <property type="project" value="InterPro"/>
</dbReference>
<dbReference type="GO" id="GO:0051539">
    <property type="term" value="F:4 iron, 4 sulfur cluster binding"/>
    <property type="evidence" value="ECO:0007669"/>
    <property type="project" value="UniProtKB-KW"/>
</dbReference>
<reference evidence="14 15" key="1">
    <citation type="submission" date="2016-11" db="EMBL/GenBank/DDBJ databases">
        <title>Study of marine rhodopsin-containing bacteria.</title>
        <authorList>
            <person name="Yoshizawa S."/>
            <person name="Kumagai Y."/>
            <person name="Kogure K."/>
        </authorList>
    </citation>
    <scope>NUCLEOTIDE SEQUENCE [LARGE SCALE GENOMIC DNA]</scope>
    <source>
        <strain evidence="14 15">SAORIC-28</strain>
    </source>
</reference>
<accession>A0A271IXJ9</accession>
<name>A0A271IXJ9_9BACT</name>
<dbReference type="PROSITE" id="PS00198">
    <property type="entry name" value="4FE4S_FER_1"/>
    <property type="match status" value="1"/>
</dbReference>
<evidence type="ECO:0000256" key="6">
    <source>
        <dbReference type="ARBA" id="ARBA00022737"/>
    </source>
</evidence>
<evidence type="ECO:0000256" key="2">
    <source>
        <dbReference type="ARBA" id="ARBA00001966"/>
    </source>
</evidence>
<dbReference type="PRINTS" id="PR00354">
    <property type="entry name" value="7FE8SFRDOXIN"/>
</dbReference>